<evidence type="ECO:0000259" key="1">
    <source>
        <dbReference type="PROSITE" id="PS50097"/>
    </source>
</evidence>
<organism evidence="2 3">
    <name type="scientific">Rhizoctonia solani</name>
    <dbReference type="NCBI Taxonomy" id="456999"/>
    <lineage>
        <taxon>Eukaryota</taxon>
        <taxon>Fungi</taxon>
        <taxon>Dikarya</taxon>
        <taxon>Basidiomycota</taxon>
        <taxon>Agaricomycotina</taxon>
        <taxon>Agaricomycetes</taxon>
        <taxon>Cantharellales</taxon>
        <taxon>Ceratobasidiaceae</taxon>
        <taxon>Rhizoctonia</taxon>
    </lineage>
</organism>
<dbReference type="PROSITE" id="PS50097">
    <property type="entry name" value="BTB"/>
    <property type="match status" value="1"/>
</dbReference>
<dbReference type="Pfam" id="PF00651">
    <property type="entry name" value="BTB"/>
    <property type="match status" value="1"/>
</dbReference>
<dbReference type="InterPro" id="IPR000210">
    <property type="entry name" value="BTB/POZ_dom"/>
</dbReference>
<accession>A0A8H7HAV1</accession>
<dbReference type="Gene3D" id="3.30.710.10">
    <property type="entry name" value="Potassium Channel Kv1.1, Chain A"/>
    <property type="match status" value="1"/>
</dbReference>
<evidence type="ECO:0000313" key="2">
    <source>
        <dbReference type="EMBL" id="KAF8681128.1"/>
    </source>
</evidence>
<feature type="domain" description="BTB" evidence="1">
    <location>
        <begin position="26"/>
        <end position="90"/>
    </location>
</feature>
<protein>
    <submittedName>
        <fullName evidence="2">Broad-Complex, Tramtrack and Bric a brac</fullName>
    </submittedName>
</protein>
<dbReference type="EMBL" id="JACYCC010000036">
    <property type="protein sequence ID" value="KAF8681128.1"/>
    <property type="molecule type" value="Genomic_DNA"/>
</dbReference>
<gene>
    <name evidence="2" type="ORF">RHS04_03578</name>
</gene>
<name>A0A8H7HAV1_9AGAM</name>
<comment type="caution">
    <text evidence="2">The sequence shown here is derived from an EMBL/GenBank/DDBJ whole genome shotgun (WGS) entry which is preliminary data.</text>
</comment>
<dbReference type="InterPro" id="IPR011333">
    <property type="entry name" value="SKP1/BTB/POZ_sf"/>
</dbReference>
<sequence length="326" mass="36470">MLPLTTLNIPGNNTNNQSLFTPPSGGDIILKSSDDIEFLVHSTHLKLASSVFADMIATGTQNDIVRLTEDAIGISYLLRFIYPNRLPLTIDPDALPVYLTVVQKYDVGGALELIDELIVLNTLPHKLLSSDPIRIHQLAGQFNLVKTRVAAAPLITSDQVDFCDLDKVAELARKYSSLRLVYLMNIQAMRAKVLSDVLFKYNSEPIKPTGSDQGVYWYLSCGDCQSRNVKNRETFMKIPPSWVLAWTRHVYETLLVSSEPIAAMSDLQLFQSSVFERFKGREDMCQKCLSDYADYPSQGPKFDRWAGGIKSALEAQLAKLELVYAL</sequence>
<proteinExistence type="predicted"/>
<dbReference type="SUPFAM" id="SSF54695">
    <property type="entry name" value="POZ domain"/>
    <property type="match status" value="1"/>
</dbReference>
<dbReference type="Proteomes" id="UP000650582">
    <property type="component" value="Unassembled WGS sequence"/>
</dbReference>
<dbReference type="AlphaFoldDB" id="A0A8H7HAV1"/>
<reference evidence="2" key="1">
    <citation type="submission" date="2020-09" db="EMBL/GenBank/DDBJ databases">
        <title>Comparative genome analyses of four rice-infecting Rhizoctonia solani isolates reveal extensive enrichment of homogalacturonan modification genes.</title>
        <authorList>
            <person name="Lee D.-Y."/>
            <person name="Jeon J."/>
            <person name="Kim K.-T."/>
            <person name="Cheong K."/>
            <person name="Song H."/>
            <person name="Choi G."/>
            <person name="Ko J."/>
            <person name="Opiyo S.O."/>
            <person name="Zuo S."/>
            <person name="Madhav S."/>
            <person name="Lee Y.-H."/>
            <person name="Wang G.-L."/>
        </authorList>
    </citation>
    <scope>NUCLEOTIDE SEQUENCE</scope>
    <source>
        <strain evidence="2">AG1-IA YN-7</strain>
    </source>
</reference>
<evidence type="ECO:0000313" key="3">
    <source>
        <dbReference type="Proteomes" id="UP000650582"/>
    </source>
</evidence>